<feature type="region of interest" description="Disordered" evidence="1">
    <location>
        <begin position="449"/>
        <end position="469"/>
    </location>
</feature>
<dbReference type="Proteomes" id="UP000708148">
    <property type="component" value="Unassembled WGS sequence"/>
</dbReference>
<name>A0A8S1J0W6_9CHLO</name>
<proteinExistence type="predicted"/>
<accession>A0A8S1J0W6</accession>
<feature type="compositionally biased region" description="Basic and acidic residues" evidence="1">
    <location>
        <begin position="538"/>
        <end position="553"/>
    </location>
</feature>
<dbReference type="EMBL" id="CAJHUC010001412">
    <property type="protein sequence ID" value="CAD7701029.1"/>
    <property type="molecule type" value="Genomic_DNA"/>
</dbReference>
<dbReference type="AlphaFoldDB" id="A0A8S1J0W6"/>
<feature type="compositionally biased region" description="Polar residues" evidence="1">
    <location>
        <begin position="267"/>
        <end position="276"/>
    </location>
</feature>
<feature type="region of interest" description="Disordered" evidence="1">
    <location>
        <begin position="147"/>
        <end position="169"/>
    </location>
</feature>
<sequence>MERPLPWGGSVSPVPQEVVARRSDSRAWAPSTSATRAEALRKYQEAPAGNTMNPIWTGKLDSDLSQGNTGGRPEYAEDDEDESHLPAFKRTTTAWKEVVAKRSDTKAWAPSTSASRAEALRKYQEAPAGNTMNPIWTGKMDADARCSSVSTSEAADDDEDESYLPAFKRKTTAWKGKLEGKGRRKKVEESYVTSVARPLPWGGAVGPIPQEVVAKRRDTKAWAPSTSASRAEALRVHAEAPAGNTMNPIWTGKMDAGAQNGREKRASSVSTPSTPGECQGEDDEDAHLPRFKKTTTAWKGKLEGKNRAPDPPAHPWAASVARPLPWGGAVAQVPPEARARRSNNKAWAPSTSVARADELRKELKYLDVIQQQMRMGRRSAELRPTPPNTPPLAGGGQRGSPEKARSASVEARSIPDGAGEWGRDELCAHPLDDGTRSAEEWSIDERADEGLEEAADARGRGSVAEDVSRETSVVGGADGEAEVGMVCGDADDEKALFLGKASFAGVIAAAEELVEEAKQVVSAAERDVADMAAICEDAKEKEEEEAEAQKDAEAEAEGEANANAGVEAVSQGQTLLPAAVLDGGVSAEAEQEAPVCEVGEGESEEAQSPGAAVGGSAVGDAEGNVMEALEEEKMDDGEGTGPIGALADVSREEGSQQDARLKCEGQDVTAPEGLLPCDVQEADTSKEVKSLAQEPAAGPAALKEAMGAVKQAFASRLPRPPTNGMVVSGKKEADNVVSGAALGEGVQTSSEREHATESVADVGNFEQVVELKVQSNEGTTGAPVVDAHHKEHEAGEETADVSGRDGCTLAALSASVSKQDGAEACEDAAAGRPKSPAKKMGVAAMWAAKHAAAQKENTVMVPKPAVKKGGVAALWAAKQAEAQKENAEAEARVAPKRMGAAAMWAARQADAQTENMATVESRPPVKKVGVTSTWAAKQAEGDKEAAAASGPKATIERGSVPTWGAENVDNVRKVADVPRAKSPLKKNEPEGAEDGKMDVRMMCKLFAQMGEK</sequence>
<evidence type="ECO:0000313" key="3">
    <source>
        <dbReference type="Proteomes" id="UP000708148"/>
    </source>
</evidence>
<feature type="region of interest" description="Disordered" evidence="1">
    <location>
        <begin position="538"/>
        <end position="560"/>
    </location>
</feature>
<feature type="compositionally biased region" description="Basic and acidic residues" evidence="1">
    <location>
        <begin position="969"/>
        <end position="996"/>
    </location>
</feature>
<reference evidence="2" key="1">
    <citation type="submission" date="2020-12" db="EMBL/GenBank/DDBJ databases">
        <authorList>
            <person name="Iha C."/>
        </authorList>
    </citation>
    <scope>NUCLEOTIDE SEQUENCE</scope>
</reference>
<gene>
    <name evidence="2" type="ORF">OSTQU699_LOCUS6388</name>
</gene>
<evidence type="ECO:0000313" key="2">
    <source>
        <dbReference type="EMBL" id="CAD7701029.1"/>
    </source>
</evidence>
<feature type="region of interest" description="Disordered" evidence="1">
    <location>
        <begin position="41"/>
        <end position="89"/>
    </location>
</feature>
<organism evidence="2 3">
    <name type="scientific">Ostreobium quekettii</name>
    <dbReference type="NCBI Taxonomy" id="121088"/>
    <lineage>
        <taxon>Eukaryota</taxon>
        <taxon>Viridiplantae</taxon>
        <taxon>Chlorophyta</taxon>
        <taxon>core chlorophytes</taxon>
        <taxon>Ulvophyceae</taxon>
        <taxon>TCBD clade</taxon>
        <taxon>Bryopsidales</taxon>
        <taxon>Ostreobineae</taxon>
        <taxon>Ostreobiaceae</taxon>
        <taxon>Ostreobium</taxon>
    </lineage>
</organism>
<feature type="region of interest" description="Disordered" evidence="1">
    <location>
        <begin position="239"/>
        <end position="353"/>
    </location>
</feature>
<feature type="compositionally biased region" description="Basic and acidic residues" evidence="1">
    <location>
        <begin position="449"/>
        <end position="459"/>
    </location>
</feature>
<feature type="region of interest" description="Disordered" evidence="1">
    <location>
        <begin position="374"/>
        <end position="423"/>
    </location>
</feature>
<protein>
    <submittedName>
        <fullName evidence="2">Uncharacterized protein</fullName>
    </submittedName>
</protein>
<evidence type="ECO:0000256" key="1">
    <source>
        <dbReference type="SAM" id="MobiDB-lite"/>
    </source>
</evidence>
<feature type="region of interest" description="Disordered" evidence="1">
    <location>
        <begin position="598"/>
        <end position="618"/>
    </location>
</feature>
<keyword evidence="3" id="KW-1185">Reference proteome</keyword>
<comment type="caution">
    <text evidence="2">The sequence shown here is derived from an EMBL/GenBank/DDBJ whole genome shotgun (WGS) entry which is preliminary data.</text>
</comment>
<feature type="region of interest" description="Disordered" evidence="1">
    <location>
        <begin position="936"/>
        <end position="996"/>
    </location>
</feature>